<feature type="non-terminal residue" evidence="1">
    <location>
        <position position="185"/>
    </location>
</feature>
<reference evidence="1" key="1">
    <citation type="submission" date="2021-11" db="EMBL/GenBank/DDBJ databases">
        <authorList>
            <consortium name="Genoscope - CEA"/>
            <person name="William W."/>
        </authorList>
    </citation>
    <scope>NUCLEOTIDE SEQUENCE</scope>
</reference>
<accession>A0A8J2SSQ3</accession>
<proteinExistence type="predicted"/>
<sequence>EGERRRPASLLRARAPARLVVARPLLGVVTPGGVEALLRGRRRRARVSTTRRSREAVFLRVLASDVCVHAVGVVVAHREALVVAARIVIVRVALAPGQRRAVREHHVLELLRRRAPALGPDHRLVDREARVRAGLGGPGRVLIWAERLQRAGAARRLRRVRRPRSPARPCPSCCRRRSLWPSWRR</sequence>
<gene>
    <name evidence="1" type="ORF">PECAL_3P20850</name>
</gene>
<evidence type="ECO:0000313" key="2">
    <source>
        <dbReference type="Proteomes" id="UP000789595"/>
    </source>
</evidence>
<organism evidence="1 2">
    <name type="scientific">Pelagomonas calceolata</name>
    <dbReference type="NCBI Taxonomy" id="35677"/>
    <lineage>
        <taxon>Eukaryota</taxon>
        <taxon>Sar</taxon>
        <taxon>Stramenopiles</taxon>
        <taxon>Ochrophyta</taxon>
        <taxon>Pelagophyceae</taxon>
        <taxon>Pelagomonadales</taxon>
        <taxon>Pelagomonadaceae</taxon>
        <taxon>Pelagomonas</taxon>
    </lineage>
</organism>
<name>A0A8J2SSQ3_9STRA</name>
<comment type="caution">
    <text evidence="1">The sequence shown here is derived from an EMBL/GenBank/DDBJ whole genome shotgun (WGS) entry which is preliminary data.</text>
</comment>
<evidence type="ECO:0000313" key="1">
    <source>
        <dbReference type="EMBL" id="CAH0372109.1"/>
    </source>
</evidence>
<dbReference type="Proteomes" id="UP000789595">
    <property type="component" value="Unassembled WGS sequence"/>
</dbReference>
<keyword evidence="2" id="KW-1185">Reference proteome</keyword>
<dbReference type="AlphaFoldDB" id="A0A8J2SSQ3"/>
<dbReference type="EMBL" id="CAKKNE010000003">
    <property type="protein sequence ID" value="CAH0372109.1"/>
    <property type="molecule type" value="Genomic_DNA"/>
</dbReference>
<protein>
    <submittedName>
        <fullName evidence="1">Uncharacterized protein</fullName>
    </submittedName>
</protein>